<dbReference type="InterPro" id="IPR039859">
    <property type="entry name" value="PFA4/ZDH16/20/ERF2-like"/>
</dbReference>
<proteinExistence type="inferred from homology"/>
<feature type="transmembrane region" description="Helical" evidence="7">
    <location>
        <begin position="199"/>
        <end position="222"/>
    </location>
</feature>
<keyword evidence="6 7" id="KW-0012">Acyltransferase</keyword>
<comment type="subcellular location">
    <subcellularLocation>
        <location evidence="1">Membrane</location>
        <topology evidence="1">Multi-pass membrane protein</topology>
    </subcellularLocation>
</comment>
<dbReference type="EMBL" id="GBRD01005206">
    <property type="protein sequence ID" value="JAG60615.1"/>
    <property type="molecule type" value="Transcribed_RNA"/>
</dbReference>
<dbReference type="EMBL" id="GDHC01007331">
    <property type="protein sequence ID" value="JAQ11298.1"/>
    <property type="molecule type" value="Transcribed_RNA"/>
</dbReference>
<evidence type="ECO:0000256" key="7">
    <source>
        <dbReference type="RuleBase" id="RU079119"/>
    </source>
</evidence>
<feature type="domain" description="Palmitoyltransferase DHHC" evidence="8">
    <location>
        <begin position="112"/>
        <end position="239"/>
    </location>
</feature>
<feature type="transmembrane region" description="Helical" evidence="7">
    <location>
        <begin position="41"/>
        <end position="59"/>
    </location>
</feature>
<feature type="transmembrane region" description="Helical" evidence="7">
    <location>
        <begin position="159"/>
        <end position="179"/>
    </location>
</feature>
<accession>A0A0A9VYC4</accession>
<reference evidence="13" key="4">
    <citation type="journal article" date="2016" name="Gigascience">
        <title>De novo construction of an expanded transcriptome assembly for the western tarnished plant bug, Lygus hesperus.</title>
        <authorList>
            <person name="Tassone E.E."/>
            <person name="Geib S.M."/>
            <person name="Hall B."/>
            <person name="Fabrick J.A."/>
            <person name="Brent C.S."/>
            <person name="Hull J.J."/>
        </authorList>
    </citation>
    <scope>NUCLEOTIDE SEQUENCE</scope>
</reference>
<sequence>MWTFVKDPCGLICIPLTYVAVFYADYVVVRWVIMQTMSDSLWAPFHAVLFNTVIFLVLFSHLRAMCSDPGAIPLPESRMDFSDIHSEAFPCFSRGHPGGQCAEGSAMLAQHEDWTVCTRCETYRPPRAHHCRICKRCIKRMDHHCPWINNCVGERNQKFFIQFLVFVGILSAYALLLVITSWLRACPQCNNELVMKQSRIVHCIILVMESSLFGIFVLVILYDQLEALANDETTIEQLQGSKGGSVPFHKLIMSQVCRLPCYSRGIHRSLNVHSV</sequence>
<evidence type="ECO:0000313" key="9">
    <source>
        <dbReference type="EMBL" id="JAG00169.1"/>
    </source>
</evidence>
<keyword evidence="3 7" id="KW-0812">Transmembrane</keyword>
<reference evidence="10" key="2">
    <citation type="submission" date="2014-07" db="EMBL/GenBank/DDBJ databases">
        <authorList>
            <person name="Hull J."/>
        </authorList>
    </citation>
    <scope>NUCLEOTIDE SEQUENCE</scope>
</reference>
<keyword evidence="2 7" id="KW-0808">Transferase</keyword>
<dbReference type="PROSITE" id="PS50216">
    <property type="entry name" value="DHHC"/>
    <property type="match status" value="1"/>
</dbReference>
<dbReference type="EC" id="2.3.1.225" evidence="7"/>
<evidence type="ECO:0000313" key="12">
    <source>
        <dbReference type="EMBL" id="JAG60615.1"/>
    </source>
</evidence>
<gene>
    <name evidence="10" type="primary">Zdhhc3_5</name>
    <name evidence="13" type="synonym">Zdhhc3_2</name>
    <name evidence="11" type="synonym">Zdhhc3_3</name>
    <name evidence="9" type="synonym">Zdhhc3_4</name>
    <name evidence="11" type="ORF">CM83_51700</name>
    <name evidence="10" type="ORF">CM83_51707</name>
    <name evidence="9" type="ORF">CM83_51708</name>
    <name evidence="13" type="ORF">g.46029</name>
</gene>
<feature type="transmembrane region" description="Helical" evidence="7">
    <location>
        <begin position="9"/>
        <end position="29"/>
    </location>
</feature>
<evidence type="ECO:0000256" key="6">
    <source>
        <dbReference type="ARBA" id="ARBA00023315"/>
    </source>
</evidence>
<dbReference type="Pfam" id="PF01529">
    <property type="entry name" value="DHHC"/>
    <property type="match status" value="1"/>
</dbReference>
<name>A0A0A9VYC4_LYGHE</name>
<evidence type="ECO:0000256" key="4">
    <source>
        <dbReference type="ARBA" id="ARBA00022989"/>
    </source>
</evidence>
<dbReference type="EMBL" id="GBHO01043435">
    <property type="protein sequence ID" value="JAG00169.1"/>
    <property type="molecule type" value="Transcribed_RNA"/>
</dbReference>
<dbReference type="GO" id="GO:0016020">
    <property type="term" value="C:membrane"/>
    <property type="evidence" value="ECO:0007669"/>
    <property type="project" value="UniProtKB-SubCell"/>
</dbReference>
<comment type="catalytic activity">
    <reaction evidence="7">
        <text>L-cysteinyl-[protein] + hexadecanoyl-CoA = S-hexadecanoyl-L-cysteinyl-[protein] + CoA</text>
        <dbReference type="Rhea" id="RHEA:36683"/>
        <dbReference type="Rhea" id="RHEA-COMP:10131"/>
        <dbReference type="Rhea" id="RHEA-COMP:11032"/>
        <dbReference type="ChEBI" id="CHEBI:29950"/>
        <dbReference type="ChEBI" id="CHEBI:57287"/>
        <dbReference type="ChEBI" id="CHEBI:57379"/>
        <dbReference type="ChEBI" id="CHEBI:74151"/>
        <dbReference type="EC" id="2.3.1.225"/>
    </reaction>
</comment>
<dbReference type="PANTHER" id="PTHR12246">
    <property type="entry name" value="PALMITOYLTRANSFERASE ZDHHC16"/>
    <property type="match status" value="1"/>
</dbReference>
<organism evidence="10">
    <name type="scientific">Lygus hesperus</name>
    <name type="common">Western plant bug</name>
    <dbReference type="NCBI Taxonomy" id="30085"/>
    <lineage>
        <taxon>Eukaryota</taxon>
        <taxon>Metazoa</taxon>
        <taxon>Ecdysozoa</taxon>
        <taxon>Arthropoda</taxon>
        <taxon>Hexapoda</taxon>
        <taxon>Insecta</taxon>
        <taxon>Pterygota</taxon>
        <taxon>Neoptera</taxon>
        <taxon>Paraneoptera</taxon>
        <taxon>Hemiptera</taxon>
        <taxon>Heteroptera</taxon>
        <taxon>Panheteroptera</taxon>
        <taxon>Cimicomorpha</taxon>
        <taxon>Miridae</taxon>
        <taxon>Mirini</taxon>
        <taxon>Lygus</taxon>
    </lineage>
</organism>
<dbReference type="AlphaFoldDB" id="A0A0A9VYC4"/>
<comment type="domain">
    <text evidence="7">The DHHC domain is required for palmitoyltransferase activity.</text>
</comment>
<evidence type="ECO:0000256" key="2">
    <source>
        <dbReference type="ARBA" id="ARBA00022679"/>
    </source>
</evidence>
<keyword evidence="5 7" id="KW-0472">Membrane</keyword>
<evidence type="ECO:0000256" key="5">
    <source>
        <dbReference type="ARBA" id="ARBA00023136"/>
    </source>
</evidence>
<reference evidence="12" key="3">
    <citation type="submission" date="2014-09" db="EMBL/GenBank/DDBJ databases">
        <authorList>
            <person name="Magalhaes I.L.F."/>
            <person name="Oliveira U."/>
            <person name="Santos F.R."/>
            <person name="Vidigal T.H.D.A."/>
            <person name="Brescovit A.D."/>
            <person name="Santos A.J."/>
        </authorList>
    </citation>
    <scope>NUCLEOTIDE SEQUENCE</scope>
</reference>
<reference evidence="10" key="1">
    <citation type="journal article" date="2014" name="PLoS ONE">
        <title>Transcriptome-Based Identification of ABC Transporters in the Western Tarnished Plant Bug Lygus hesperus.</title>
        <authorList>
            <person name="Hull J.J."/>
            <person name="Chaney K."/>
            <person name="Geib S.M."/>
            <person name="Fabrick J.A."/>
            <person name="Brent C.S."/>
            <person name="Walsh D."/>
            <person name="Lavine L.C."/>
        </authorList>
    </citation>
    <scope>NUCLEOTIDE SEQUENCE</scope>
</reference>
<dbReference type="GO" id="GO:0019706">
    <property type="term" value="F:protein-cysteine S-palmitoyltransferase activity"/>
    <property type="evidence" value="ECO:0007669"/>
    <property type="project" value="UniProtKB-EC"/>
</dbReference>
<comment type="similarity">
    <text evidence="7">Belongs to the DHHC palmitoyltransferase family.</text>
</comment>
<evidence type="ECO:0000256" key="3">
    <source>
        <dbReference type="ARBA" id="ARBA00022692"/>
    </source>
</evidence>
<dbReference type="EMBL" id="GBHO01043433">
    <property type="protein sequence ID" value="JAG00171.1"/>
    <property type="molecule type" value="Transcribed_RNA"/>
</dbReference>
<evidence type="ECO:0000313" key="10">
    <source>
        <dbReference type="EMBL" id="JAG00171.1"/>
    </source>
</evidence>
<evidence type="ECO:0000256" key="1">
    <source>
        <dbReference type="ARBA" id="ARBA00004141"/>
    </source>
</evidence>
<keyword evidence="4 7" id="KW-1133">Transmembrane helix</keyword>
<evidence type="ECO:0000313" key="11">
    <source>
        <dbReference type="EMBL" id="JAG12596.1"/>
    </source>
</evidence>
<evidence type="ECO:0000313" key="13">
    <source>
        <dbReference type="EMBL" id="JAQ11298.1"/>
    </source>
</evidence>
<dbReference type="InterPro" id="IPR001594">
    <property type="entry name" value="Palmitoyltrfase_DHHC"/>
</dbReference>
<dbReference type="EMBL" id="GBHO01031008">
    <property type="protein sequence ID" value="JAG12596.1"/>
    <property type="molecule type" value="Transcribed_RNA"/>
</dbReference>
<evidence type="ECO:0000259" key="8">
    <source>
        <dbReference type="Pfam" id="PF01529"/>
    </source>
</evidence>
<protein>
    <recommendedName>
        <fullName evidence="7">Palmitoyltransferase</fullName>
        <ecNumber evidence="7">2.3.1.225</ecNumber>
    </recommendedName>
</protein>